<dbReference type="GO" id="GO:0048598">
    <property type="term" value="P:embryonic morphogenesis"/>
    <property type="evidence" value="ECO:0007669"/>
    <property type="project" value="TreeGrafter"/>
</dbReference>
<dbReference type="EnsemblMetazoa" id="Aqu2.1.40618_001">
    <property type="protein sequence ID" value="Aqu2.1.40618_001"/>
    <property type="gene ID" value="Aqu2.1.40618"/>
</dbReference>
<feature type="compositionally biased region" description="Polar residues" evidence="9">
    <location>
        <begin position="174"/>
        <end position="193"/>
    </location>
</feature>
<dbReference type="InterPro" id="IPR009057">
    <property type="entry name" value="Homeodomain-like_sf"/>
</dbReference>
<evidence type="ECO:0000256" key="8">
    <source>
        <dbReference type="RuleBase" id="RU000682"/>
    </source>
</evidence>
<evidence type="ECO:0000256" key="5">
    <source>
        <dbReference type="ARBA" id="ARBA00023242"/>
    </source>
</evidence>
<dbReference type="SMART" id="SM00389">
    <property type="entry name" value="HOX"/>
    <property type="match status" value="1"/>
</dbReference>
<dbReference type="eggNOG" id="KOG0492">
    <property type="taxonomic scope" value="Eukaryota"/>
</dbReference>
<dbReference type="GO" id="GO:0000977">
    <property type="term" value="F:RNA polymerase II transcription regulatory region sequence-specific DNA binding"/>
    <property type="evidence" value="ECO:0007669"/>
    <property type="project" value="TreeGrafter"/>
</dbReference>
<keyword evidence="2" id="KW-0217">Developmental protein</keyword>
<dbReference type="FunCoup" id="A0A1X7VMJ1">
    <property type="interactions" value="17"/>
</dbReference>
<evidence type="ECO:0000256" key="1">
    <source>
        <dbReference type="ARBA" id="ARBA00004123"/>
    </source>
</evidence>
<keyword evidence="5 7" id="KW-0539">Nucleus</keyword>
<dbReference type="Pfam" id="PF00046">
    <property type="entry name" value="Homeodomain"/>
    <property type="match status" value="1"/>
</dbReference>
<protein>
    <recommendedName>
        <fullName evidence="10">Homeobox domain-containing protein</fullName>
    </recommendedName>
</protein>
<evidence type="ECO:0000313" key="11">
    <source>
        <dbReference type="EnsemblMetazoa" id="Aqu2.1.40618_001"/>
    </source>
</evidence>
<feature type="compositionally biased region" description="Basic residues" evidence="9">
    <location>
        <begin position="197"/>
        <end position="208"/>
    </location>
</feature>
<sequence>MIATMDRLPFTQLFQHGYLASTTTKPNAMPLRPVPIQSPTVAEPYPIISTSSSSYHHHHNLQQHPSDNMPYAVQATTSVPAAVRPSSCSAAAAIQSSPPPPYQSELLDPREQSAAAYLTNSTLAGGVQTASMMPISSHPPSLHSSPHCLSLPIMAREPPGSAGLDPNTGFPKVSSPTIHTPDGSQSVSGSPTIGQAKLKKQKKDRKPRTPFTSTQLIALERKFRQQRYLSVAERAEFAEYLKLTETQVKIWFQNRRAKEKRLREAEAERAARSLGIPLSYAHYHTELLHNPLIHGSGMSLQPNAAANTLGLFQQGPLIASPPVPHTPHYPHSQALHFNHPHQPHPTSSIKYEGQSPQQQSSPATLGFMLDPNRSSLSVPHTTIS</sequence>
<name>A0A1X7VMJ1_AMPQE</name>
<dbReference type="PROSITE" id="PS00027">
    <property type="entry name" value="HOMEOBOX_1"/>
    <property type="match status" value="1"/>
</dbReference>
<dbReference type="AlphaFoldDB" id="A0A1X7VMJ1"/>
<feature type="DNA-binding region" description="Homeobox" evidence="7">
    <location>
        <begin position="204"/>
        <end position="263"/>
    </location>
</feature>
<proteinExistence type="inferred from homology"/>
<organism evidence="11">
    <name type="scientific">Amphimedon queenslandica</name>
    <name type="common">Sponge</name>
    <dbReference type="NCBI Taxonomy" id="400682"/>
    <lineage>
        <taxon>Eukaryota</taxon>
        <taxon>Metazoa</taxon>
        <taxon>Porifera</taxon>
        <taxon>Demospongiae</taxon>
        <taxon>Heteroscleromorpha</taxon>
        <taxon>Haplosclerida</taxon>
        <taxon>Niphatidae</taxon>
        <taxon>Amphimedon</taxon>
    </lineage>
</organism>
<dbReference type="InParanoid" id="A0A1X7VMJ1"/>
<dbReference type="OrthoDB" id="6159439at2759"/>
<dbReference type="InterPro" id="IPR020479">
    <property type="entry name" value="HD_metazoa"/>
</dbReference>
<dbReference type="GO" id="GO:0005634">
    <property type="term" value="C:nucleus"/>
    <property type="evidence" value="ECO:0007669"/>
    <property type="project" value="UniProtKB-SubCell"/>
</dbReference>
<dbReference type="PROSITE" id="PS50071">
    <property type="entry name" value="HOMEOBOX_2"/>
    <property type="match status" value="1"/>
</dbReference>
<comment type="subcellular location">
    <subcellularLocation>
        <location evidence="1 7 8">Nucleus</location>
    </subcellularLocation>
</comment>
<accession>A0A1X7VMJ1</accession>
<dbReference type="InterPro" id="IPR001356">
    <property type="entry name" value="HD"/>
</dbReference>
<dbReference type="GO" id="GO:0000981">
    <property type="term" value="F:DNA-binding transcription factor activity, RNA polymerase II-specific"/>
    <property type="evidence" value="ECO:0007669"/>
    <property type="project" value="InterPro"/>
</dbReference>
<evidence type="ECO:0000256" key="4">
    <source>
        <dbReference type="ARBA" id="ARBA00023155"/>
    </source>
</evidence>
<evidence type="ECO:0000256" key="2">
    <source>
        <dbReference type="ARBA" id="ARBA00022473"/>
    </source>
</evidence>
<reference evidence="11" key="1">
    <citation type="submission" date="2017-05" db="UniProtKB">
        <authorList>
            <consortium name="EnsemblMetazoa"/>
        </authorList>
    </citation>
    <scope>IDENTIFICATION</scope>
</reference>
<evidence type="ECO:0000259" key="10">
    <source>
        <dbReference type="PROSITE" id="PS50071"/>
    </source>
</evidence>
<keyword evidence="3 7" id="KW-0238">DNA-binding</keyword>
<feature type="domain" description="Homeobox" evidence="10">
    <location>
        <begin position="202"/>
        <end position="262"/>
    </location>
</feature>
<dbReference type="STRING" id="400682.A0A1X7VMJ1"/>
<dbReference type="CDD" id="cd00086">
    <property type="entry name" value="homeodomain"/>
    <property type="match status" value="1"/>
</dbReference>
<feature type="region of interest" description="Disordered" evidence="9">
    <location>
        <begin position="317"/>
        <end position="384"/>
    </location>
</feature>
<dbReference type="Gene3D" id="1.10.10.60">
    <property type="entry name" value="Homeodomain-like"/>
    <property type="match status" value="1"/>
</dbReference>
<evidence type="ECO:0000256" key="3">
    <source>
        <dbReference type="ARBA" id="ARBA00023125"/>
    </source>
</evidence>
<feature type="compositionally biased region" description="Polar residues" evidence="9">
    <location>
        <begin position="372"/>
        <end position="384"/>
    </location>
</feature>
<evidence type="ECO:0000256" key="6">
    <source>
        <dbReference type="ARBA" id="ARBA00038425"/>
    </source>
</evidence>
<keyword evidence="4 7" id="KW-0371">Homeobox</keyword>
<feature type="region of interest" description="Disordered" evidence="9">
    <location>
        <begin position="155"/>
        <end position="211"/>
    </location>
</feature>
<dbReference type="PRINTS" id="PR00024">
    <property type="entry name" value="HOMEOBOX"/>
</dbReference>
<feature type="compositionally biased region" description="Polar residues" evidence="9">
    <location>
        <begin position="344"/>
        <end position="363"/>
    </location>
</feature>
<dbReference type="InterPro" id="IPR050674">
    <property type="entry name" value="Msh_Homeobox_Regulators"/>
</dbReference>
<evidence type="ECO:0000256" key="7">
    <source>
        <dbReference type="PROSITE-ProRule" id="PRU00108"/>
    </source>
</evidence>
<dbReference type="SUPFAM" id="SSF46689">
    <property type="entry name" value="Homeodomain-like"/>
    <property type="match status" value="1"/>
</dbReference>
<dbReference type="InterPro" id="IPR017970">
    <property type="entry name" value="Homeobox_CS"/>
</dbReference>
<dbReference type="PANTHER" id="PTHR24338">
    <property type="entry name" value="HOMEOBOX PROTEIN MSX"/>
    <property type="match status" value="1"/>
</dbReference>
<evidence type="ECO:0000256" key="9">
    <source>
        <dbReference type="SAM" id="MobiDB-lite"/>
    </source>
</evidence>
<dbReference type="PANTHER" id="PTHR24338:SF0">
    <property type="entry name" value="MUSCLE SEGMENTATION HOMEOBOX"/>
    <property type="match status" value="1"/>
</dbReference>
<comment type="similarity">
    <text evidence="6">Belongs to the Msh homeobox family.</text>
</comment>